<organism evidence="1 2">
    <name type="scientific">Streptomyces cavernicola</name>
    <dbReference type="NCBI Taxonomy" id="3043613"/>
    <lineage>
        <taxon>Bacteria</taxon>
        <taxon>Bacillati</taxon>
        <taxon>Actinomycetota</taxon>
        <taxon>Actinomycetes</taxon>
        <taxon>Kitasatosporales</taxon>
        <taxon>Streptomycetaceae</taxon>
        <taxon>Streptomyces</taxon>
    </lineage>
</organism>
<evidence type="ECO:0000313" key="1">
    <source>
        <dbReference type="EMBL" id="MDI3403182.1"/>
    </source>
</evidence>
<dbReference type="Gene3D" id="3.30.428.10">
    <property type="entry name" value="HIT-like"/>
    <property type="match status" value="1"/>
</dbReference>
<proteinExistence type="predicted"/>
<dbReference type="Proteomes" id="UP001223978">
    <property type="component" value="Unassembled WGS sequence"/>
</dbReference>
<keyword evidence="2" id="KW-1185">Reference proteome</keyword>
<reference evidence="1 2" key="1">
    <citation type="submission" date="2023-05" db="EMBL/GenBank/DDBJ databases">
        <title>Draft genome sequence of Streptomyces sp. B-S-A6 isolated from a cave soil in Thailand.</title>
        <authorList>
            <person name="Chamroensaksri N."/>
            <person name="Muangham S."/>
        </authorList>
    </citation>
    <scope>NUCLEOTIDE SEQUENCE [LARGE SCALE GENOMIC DNA]</scope>
    <source>
        <strain evidence="1 2">B-S-A6</strain>
    </source>
</reference>
<protein>
    <submittedName>
        <fullName evidence="1">HIT family protein</fullName>
    </submittedName>
</protein>
<dbReference type="InterPro" id="IPR036265">
    <property type="entry name" value="HIT-like_sf"/>
</dbReference>
<evidence type="ECO:0000313" key="2">
    <source>
        <dbReference type="Proteomes" id="UP001223978"/>
    </source>
</evidence>
<sequence length="142" mass="15092">MVHRHIAGPLVHRAPAISETCVFCHIVAGTEPATVVRDWDDAFGIKPRGGVNSGHTLVIPRRHVDNAVVDPAITALTMARAAELGAELACDLNVITSVGTLATQTVSSTCTWPRVRRRRAATPLAGLRQICPQLVRDAFGAG</sequence>
<dbReference type="EMBL" id="JASCIQ010000004">
    <property type="protein sequence ID" value="MDI3403182.1"/>
    <property type="molecule type" value="Genomic_DNA"/>
</dbReference>
<dbReference type="RefSeq" id="WP_282541136.1">
    <property type="nucleotide sequence ID" value="NZ_JASCIQ010000004.1"/>
</dbReference>
<comment type="caution">
    <text evidence="1">The sequence shown here is derived from an EMBL/GenBank/DDBJ whole genome shotgun (WGS) entry which is preliminary data.</text>
</comment>
<name>A0ABT6S520_9ACTN</name>
<gene>
    <name evidence="1" type="ORF">QIS96_05000</name>
</gene>
<accession>A0ABT6S520</accession>
<dbReference type="SUPFAM" id="SSF54197">
    <property type="entry name" value="HIT-like"/>
    <property type="match status" value="1"/>
</dbReference>